<dbReference type="NCBIfam" id="TIGR00711">
    <property type="entry name" value="efflux_EmrB"/>
    <property type="match status" value="1"/>
</dbReference>
<feature type="transmembrane region" description="Helical" evidence="8">
    <location>
        <begin position="209"/>
        <end position="232"/>
    </location>
</feature>
<feature type="transmembrane region" description="Helical" evidence="8">
    <location>
        <begin position="83"/>
        <end position="107"/>
    </location>
</feature>
<dbReference type="PANTHER" id="PTHR42718:SF39">
    <property type="entry name" value="ACTINORHODIN TRANSPORTER-RELATED"/>
    <property type="match status" value="1"/>
</dbReference>
<keyword evidence="5 8" id="KW-1133">Transmembrane helix</keyword>
<feature type="compositionally biased region" description="Low complexity" evidence="7">
    <location>
        <begin position="47"/>
        <end position="57"/>
    </location>
</feature>
<feature type="transmembrane region" description="Helical" evidence="8">
    <location>
        <begin position="151"/>
        <end position="170"/>
    </location>
</feature>
<evidence type="ECO:0000256" key="3">
    <source>
        <dbReference type="ARBA" id="ARBA00022475"/>
    </source>
</evidence>
<feature type="transmembrane region" description="Helical" evidence="8">
    <location>
        <begin position="244"/>
        <end position="262"/>
    </location>
</feature>
<dbReference type="SUPFAM" id="SSF103473">
    <property type="entry name" value="MFS general substrate transporter"/>
    <property type="match status" value="1"/>
</dbReference>
<reference evidence="10 11" key="1">
    <citation type="submission" date="2019-06" db="EMBL/GenBank/DDBJ databases">
        <title>Sequencing the genomes of 1000 actinobacteria strains.</title>
        <authorList>
            <person name="Klenk H.-P."/>
        </authorList>
    </citation>
    <scope>NUCLEOTIDE SEQUENCE [LARGE SCALE GENOMIC DNA]</scope>
    <source>
        <strain evidence="10 11">DSM 24683</strain>
    </source>
</reference>
<dbReference type="Gene3D" id="1.20.1250.20">
    <property type="entry name" value="MFS general substrate transporter like domains"/>
    <property type="match status" value="1"/>
</dbReference>
<keyword evidence="3" id="KW-1003">Cell membrane</keyword>
<keyword evidence="2" id="KW-0813">Transport</keyword>
<keyword evidence="6 8" id="KW-0472">Membrane</keyword>
<evidence type="ECO:0000256" key="6">
    <source>
        <dbReference type="ARBA" id="ARBA00023136"/>
    </source>
</evidence>
<gene>
    <name evidence="10" type="ORF">FB561_4496</name>
</gene>
<evidence type="ECO:0000256" key="5">
    <source>
        <dbReference type="ARBA" id="ARBA00022989"/>
    </source>
</evidence>
<keyword evidence="11" id="KW-1185">Reference proteome</keyword>
<feature type="compositionally biased region" description="Basic and acidic residues" evidence="7">
    <location>
        <begin position="13"/>
        <end position="28"/>
    </location>
</feature>
<feature type="transmembrane region" description="Helical" evidence="8">
    <location>
        <begin position="377"/>
        <end position="400"/>
    </location>
</feature>
<evidence type="ECO:0000256" key="4">
    <source>
        <dbReference type="ARBA" id="ARBA00022692"/>
    </source>
</evidence>
<evidence type="ECO:0000313" key="11">
    <source>
        <dbReference type="Proteomes" id="UP000318380"/>
    </source>
</evidence>
<evidence type="ECO:0000313" key="10">
    <source>
        <dbReference type="EMBL" id="TWD83334.1"/>
    </source>
</evidence>
<feature type="transmembrane region" description="Helical" evidence="8">
    <location>
        <begin position="119"/>
        <end position="139"/>
    </location>
</feature>
<dbReference type="InterPro" id="IPR036259">
    <property type="entry name" value="MFS_trans_sf"/>
</dbReference>
<feature type="transmembrane region" description="Helical" evidence="8">
    <location>
        <begin position="176"/>
        <end position="197"/>
    </location>
</feature>
<comment type="caution">
    <text evidence="10">The sequence shown here is derived from an EMBL/GenBank/DDBJ whole genome shotgun (WGS) entry which is preliminary data.</text>
</comment>
<dbReference type="InterPro" id="IPR020846">
    <property type="entry name" value="MFS_dom"/>
</dbReference>
<dbReference type="EMBL" id="VIVK01000001">
    <property type="protein sequence ID" value="TWD83334.1"/>
    <property type="molecule type" value="Genomic_DNA"/>
</dbReference>
<feature type="transmembrane region" description="Helical" evidence="8">
    <location>
        <begin position="511"/>
        <end position="531"/>
    </location>
</feature>
<feature type="transmembrane region" description="Helical" evidence="8">
    <location>
        <begin position="438"/>
        <end position="462"/>
    </location>
</feature>
<dbReference type="Proteomes" id="UP000318380">
    <property type="component" value="Unassembled WGS sequence"/>
</dbReference>
<dbReference type="InterPro" id="IPR011701">
    <property type="entry name" value="MFS"/>
</dbReference>
<evidence type="ECO:0000256" key="8">
    <source>
        <dbReference type="SAM" id="Phobius"/>
    </source>
</evidence>
<dbReference type="CDD" id="cd17321">
    <property type="entry name" value="MFS_MMR_MDR_like"/>
    <property type="match status" value="1"/>
</dbReference>
<dbReference type="GO" id="GO:0005886">
    <property type="term" value="C:plasma membrane"/>
    <property type="evidence" value="ECO:0007669"/>
    <property type="project" value="UniProtKB-SubCell"/>
</dbReference>
<name>A0A561BWR7_9ACTN</name>
<feature type="transmembrane region" description="Helical" evidence="8">
    <location>
        <begin position="274"/>
        <end position="295"/>
    </location>
</feature>
<evidence type="ECO:0000256" key="1">
    <source>
        <dbReference type="ARBA" id="ARBA00004651"/>
    </source>
</evidence>
<feature type="transmembrane region" description="Helical" evidence="8">
    <location>
        <begin position="407"/>
        <end position="426"/>
    </location>
</feature>
<feature type="transmembrane region" description="Helical" evidence="8">
    <location>
        <begin position="341"/>
        <end position="365"/>
    </location>
</feature>
<dbReference type="InterPro" id="IPR004638">
    <property type="entry name" value="EmrB-like"/>
</dbReference>
<feature type="region of interest" description="Disordered" evidence="7">
    <location>
        <begin position="1"/>
        <end position="57"/>
    </location>
</feature>
<organism evidence="10 11">
    <name type="scientific">Kribbella amoyensis</name>
    <dbReference type="NCBI Taxonomy" id="996641"/>
    <lineage>
        <taxon>Bacteria</taxon>
        <taxon>Bacillati</taxon>
        <taxon>Actinomycetota</taxon>
        <taxon>Actinomycetes</taxon>
        <taxon>Propionibacteriales</taxon>
        <taxon>Kribbellaceae</taxon>
        <taxon>Kribbella</taxon>
    </lineage>
</organism>
<accession>A0A561BWR7</accession>
<evidence type="ECO:0000256" key="7">
    <source>
        <dbReference type="SAM" id="MobiDB-lite"/>
    </source>
</evidence>
<dbReference type="AlphaFoldDB" id="A0A561BWR7"/>
<keyword evidence="4 8" id="KW-0812">Transmembrane</keyword>
<dbReference type="Pfam" id="PF07690">
    <property type="entry name" value="MFS_1"/>
    <property type="match status" value="1"/>
</dbReference>
<feature type="domain" description="Major facilitator superfamily (MFS) profile" evidence="9">
    <location>
        <begin position="85"/>
        <end position="534"/>
    </location>
</feature>
<dbReference type="PROSITE" id="PS50850">
    <property type="entry name" value="MFS"/>
    <property type="match status" value="1"/>
</dbReference>
<feature type="transmembrane region" description="Helical" evidence="8">
    <location>
        <begin position="474"/>
        <end position="499"/>
    </location>
</feature>
<dbReference type="GO" id="GO:0022857">
    <property type="term" value="F:transmembrane transporter activity"/>
    <property type="evidence" value="ECO:0007669"/>
    <property type="project" value="InterPro"/>
</dbReference>
<proteinExistence type="predicted"/>
<feature type="transmembrane region" description="Helical" evidence="8">
    <location>
        <begin position="301"/>
        <end position="321"/>
    </location>
</feature>
<protein>
    <submittedName>
        <fullName evidence="10">EmrB/QacA subfamily drug resistance transporter</fullName>
    </submittedName>
</protein>
<evidence type="ECO:0000256" key="2">
    <source>
        <dbReference type="ARBA" id="ARBA00022448"/>
    </source>
</evidence>
<evidence type="ECO:0000259" key="9">
    <source>
        <dbReference type="PROSITE" id="PS50850"/>
    </source>
</evidence>
<comment type="subcellular location">
    <subcellularLocation>
        <location evidence="1">Cell membrane</location>
        <topology evidence="1">Multi-pass membrane protein</topology>
    </subcellularLocation>
</comment>
<sequence>MTTSTTPPGQAGELRKDRRPAPDVEDAQRGTNPADAKAGTSAGRQPGSASADAQAGSASAGGQAGLASVDAEAETTPAYRWRWIVLGTVLVAEIMDLVDATIVNIAAPSIRNELGGSTSALQWMLAGYTLAFAIGLISFGRLGDLVGRRRLFVIGAVGFTVASALCGVANSPEMLIGSRVAQGLLGAVMIPQGFAIMKAVFPPHEIGKAFAMFGPVMGLSAVAGPVLAGVLIDADWFGAGWRMIFWINVPIGIVAIAGALRYMPEVKTPGARGLDAAGVILVSLASGLLIYPLVQGRELDWPLWSILMMIASVPAFALFGWRERRSGNPVIDPSLFRSRGYVAGLGVITTFFLAMSGFTLVFNLFTQLGLHYSPLKAGLAMVPFSLGIAIGAPLSGGLLAPRLGRRALQLGIVVMTLAMVGVWFTLRAHGTATTIWDLVPATLFVGIGAGMVFAPLFDIILASIDDQAAGSASGVLTAVQQFGGAIGIAVIGTIFFQLLPAHEFLGAAKTSTLVSVGLFVVSLLVSTLLPARARQGAPAH</sequence>
<dbReference type="PANTHER" id="PTHR42718">
    <property type="entry name" value="MAJOR FACILITATOR SUPERFAMILY MULTIDRUG TRANSPORTER MFSC"/>
    <property type="match status" value="1"/>
</dbReference>
<dbReference type="OrthoDB" id="7375466at2"/>
<dbReference type="Gene3D" id="1.20.1720.10">
    <property type="entry name" value="Multidrug resistance protein D"/>
    <property type="match status" value="1"/>
</dbReference>